<dbReference type="Pfam" id="PF03364">
    <property type="entry name" value="Polyketide_cyc"/>
    <property type="match status" value="1"/>
</dbReference>
<dbReference type="OrthoDB" id="3695445at2"/>
<evidence type="ECO:0000313" key="3">
    <source>
        <dbReference type="EMBL" id="TLP75549.1"/>
    </source>
</evidence>
<protein>
    <submittedName>
        <fullName evidence="3">Cyclase</fullName>
    </submittedName>
</protein>
<dbReference type="Gene3D" id="3.30.530.20">
    <property type="match status" value="1"/>
</dbReference>
<dbReference type="RefSeq" id="WP_138170292.1">
    <property type="nucleotide sequence ID" value="NZ_VAWA01000008.1"/>
</dbReference>
<dbReference type="PANTHER" id="PTHR33824:SF7">
    <property type="entry name" value="POLYKETIDE CYCLASE_DEHYDRASE AND LIPID TRANSPORT SUPERFAMILY PROTEIN"/>
    <property type="match status" value="1"/>
</dbReference>
<proteinExistence type="predicted"/>
<keyword evidence="4" id="KW-1185">Reference proteome</keyword>
<dbReference type="AlphaFoldDB" id="A0A5R9A9U9"/>
<feature type="region of interest" description="Disordered" evidence="1">
    <location>
        <begin position="27"/>
        <end position="66"/>
    </location>
</feature>
<dbReference type="PANTHER" id="PTHR33824">
    <property type="entry name" value="POLYKETIDE CYCLASE/DEHYDRASE AND LIPID TRANSPORT SUPERFAMILY PROTEIN"/>
    <property type="match status" value="1"/>
</dbReference>
<gene>
    <name evidence="3" type="ORF">FEF27_07800</name>
</gene>
<reference evidence="3 4" key="1">
    <citation type="submission" date="2019-05" db="EMBL/GenBank/DDBJ databases">
        <title>Nesterenkonia sp. GY239, isolated from the Southern Atlantic Ocean.</title>
        <authorList>
            <person name="Zhang G."/>
        </authorList>
    </citation>
    <scope>NUCLEOTIDE SEQUENCE [LARGE SCALE GENOMIC DNA]</scope>
    <source>
        <strain evidence="3 4">GY239</strain>
    </source>
</reference>
<dbReference type="InterPro" id="IPR005031">
    <property type="entry name" value="COQ10_START"/>
</dbReference>
<organism evidence="3 4">
    <name type="scientific">Nesterenkonia sphaerica</name>
    <dbReference type="NCBI Taxonomy" id="1804988"/>
    <lineage>
        <taxon>Bacteria</taxon>
        <taxon>Bacillati</taxon>
        <taxon>Actinomycetota</taxon>
        <taxon>Actinomycetes</taxon>
        <taxon>Micrococcales</taxon>
        <taxon>Micrococcaceae</taxon>
        <taxon>Nesterenkonia</taxon>
    </lineage>
</organism>
<evidence type="ECO:0000313" key="4">
    <source>
        <dbReference type="Proteomes" id="UP000306544"/>
    </source>
</evidence>
<feature type="compositionally biased region" description="Acidic residues" evidence="1">
    <location>
        <begin position="263"/>
        <end position="366"/>
    </location>
</feature>
<evidence type="ECO:0000259" key="2">
    <source>
        <dbReference type="Pfam" id="PF03364"/>
    </source>
</evidence>
<dbReference type="SUPFAM" id="SSF55961">
    <property type="entry name" value="Bet v1-like"/>
    <property type="match status" value="1"/>
</dbReference>
<feature type="domain" description="Coenzyme Q-binding protein COQ10 START" evidence="2">
    <location>
        <begin position="107"/>
        <end position="223"/>
    </location>
</feature>
<dbReference type="InterPro" id="IPR023393">
    <property type="entry name" value="START-like_dom_sf"/>
</dbReference>
<feature type="compositionally biased region" description="Basic and acidic residues" evidence="1">
    <location>
        <begin position="50"/>
        <end position="60"/>
    </location>
</feature>
<feature type="region of interest" description="Disordered" evidence="1">
    <location>
        <begin position="260"/>
        <end position="366"/>
    </location>
</feature>
<name>A0A5R9A9U9_9MICC</name>
<sequence>MSDQDAWSGLKSQLGDYATAMGRKALSSAGDKVDNLTDQLSGSGGSLGEGVKKGAEKMSEGKSPVSAAASGLATSAADSVKSAFGGGSGGSGGAKKKFMNIVEWTDVGVPLTVAYNAFTQYEDWPDFMKKVEHVEWSDDAKLKIKGQVFLSHRTWEATIKEQVPDSHIVWESNGEKGSISGSVSFHEVTPTLTRMLTIGEYHPQGFVEKTGNLWRAVGRRFRLELKFFVHHVMTDVMRDPDSVEGWRGEIRDGEVVTTHEEALEQEQEEQDGQEDQEPQEDIQDEPAEDEGEPEGEYEEEPPAEDEAVEEEAPAEEEEPVEEGDPVEEEPADEAEPVEEEDAEPEEAEPEEDVEYEDEPVETEEEE</sequence>
<evidence type="ECO:0000256" key="1">
    <source>
        <dbReference type="SAM" id="MobiDB-lite"/>
    </source>
</evidence>
<dbReference type="EMBL" id="VAWA01000008">
    <property type="protein sequence ID" value="TLP75549.1"/>
    <property type="molecule type" value="Genomic_DNA"/>
</dbReference>
<accession>A0A5R9A9U9</accession>
<comment type="caution">
    <text evidence="3">The sequence shown here is derived from an EMBL/GenBank/DDBJ whole genome shotgun (WGS) entry which is preliminary data.</text>
</comment>
<dbReference type="InterPro" id="IPR047137">
    <property type="entry name" value="ORF3"/>
</dbReference>
<dbReference type="Proteomes" id="UP000306544">
    <property type="component" value="Unassembled WGS sequence"/>
</dbReference>